<dbReference type="EMBL" id="BPVZ01000067">
    <property type="protein sequence ID" value="GKV24902.1"/>
    <property type="molecule type" value="Genomic_DNA"/>
</dbReference>
<dbReference type="Proteomes" id="UP001054252">
    <property type="component" value="Unassembled WGS sequence"/>
</dbReference>
<dbReference type="InterPro" id="IPR053134">
    <property type="entry name" value="RNA-dir_DNA_polymerase"/>
</dbReference>
<evidence type="ECO:0000313" key="2">
    <source>
        <dbReference type="Proteomes" id="UP001054252"/>
    </source>
</evidence>
<dbReference type="InterPro" id="IPR043502">
    <property type="entry name" value="DNA/RNA_pol_sf"/>
</dbReference>
<evidence type="ECO:0000313" key="1">
    <source>
        <dbReference type="EMBL" id="GKV24902.1"/>
    </source>
</evidence>
<protein>
    <recommendedName>
        <fullName evidence="3">Reverse transcriptase domain-containing protein</fullName>
    </recommendedName>
</protein>
<dbReference type="Gene3D" id="3.30.70.270">
    <property type="match status" value="1"/>
</dbReference>
<dbReference type="PANTHER" id="PTHR24559">
    <property type="entry name" value="TRANSPOSON TY3-I GAG-POL POLYPROTEIN"/>
    <property type="match status" value="1"/>
</dbReference>
<gene>
    <name evidence="1" type="ORF">SLEP1_g34443</name>
</gene>
<dbReference type="SUPFAM" id="SSF56672">
    <property type="entry name" value="DNA/RNA polymerases"/>
    <property type="match status" value="1"/>
</dbReference>
<comment type="caution">
    <text evidence="1">The sequence shown here is derived from an EMBL/GenBank/DDBJ whole genome shotgun (WGS) entry which is preliminary data.</text>
</comment>
<keyword evidence="2" id="KW-1185">Reference proteome</keyword>
<proteinExistence type="predicted"/>
<dbReference type="InterPro" id="IPR043128">
    <property type="entry name" value="Rev_trsase/Diguanyl_cyclase"/>
</dbReference>
<accession>A0AAV5KJX9</accession>
<dbReference type="PANTHER" id="PTHR24559:SF430">
    <property type="entry name" value="RNA-DIRECTED DNA POLYMERASE"/>
    <property type="match status" value="1"/>
</dbReference>
<evidence type="ECO:0008006" key="3">
    <source>
        <dbReference type="Google" id="ProtNLM"/>
    </source>
</evidence>
<dbReference type="AlphaFoldDB" id="A0AAV5KJX9"/>
<sequence>MVTIAFRAQIGRNLEVYVDDIVVKSLKAEDHIVDLKETFTNLRKNRMRLNSAQCIFGVEFGKFLGFMASRWGIEVNPKKIEAIKDIGPPRSVKEV</sequence>
<name>A0AAV5KJX9_9ROSI</name>
<reference evidence="1 2" key="1">
    <citation type="journal article" date="2021" name="Commun. Biol.">
        <title>The genome of Shorea leprosula (Dipterocarpaceae) highlights the ecological relevance of drought in aseasonal tropical rainforests.</title>
        <authorList>
            <person name="Ng K.K.S."/>
            <person name="Kobayashi M.J."/>
            <person name="Fawcett J.A."/>
            <person name="Hatakeyama M."/>
            <person name="Paape T."/>
            <person name="Ng C.H."/>
            <person name="Ang C.C."/>
            <person name="Tnah L.H."/>
            <person name="Lee C.T."/>
            <person name="Nishiyama T."/>
            <person name="Sese J."/>
            <person name="O'Brien M.J."/>
            <person name="Copetti D."/>
            <person name="Mohd Noor M.I."/>
            <person name="Ong R.C."/>
            <person name="Putra M."/>
            <person name="Sireger I.Z."/>
            <person name="Indrioko S."/>
            <person name="Kosugi Y."/>
            <person name="Izuno A."/>
            <person name="Isagi Y."/>
            <person name="Lee S.L."/>
            <person name="Shimizu K.K."/>
        </authorList>
    </citation>
    <scope>NUCLEOTIDE SEQUENCE [LARGE SCALE GENOMIC DNA]</scope>
    <source>
        <strain evidence="1">214</strain>
    </source>
</reference>
<organism evidence="1 2">
    <name type="scientific">Rubroshorea leprosula</name>
    <dbReference type="NCBI Taxonomy" id="152421"/>
    <lineage>
        <taxon>Eukaryota</taxon>
        <taxon>Viridiplantae</taxon>
        <taxon>Streptophyta</taxon>
        <taxon>Embryophyta</taxon>
        <taxon>Tracheophyta</taxon>
        <taxon>Spermatophyta</taxon>
        <taxon>Magnoliopsida</taxon>
        <taxon>eudicotyledons</taxon>
        <taxon>Gunneridae</taxon>
        <taxon>Pentapetalae</taxon>
        <taxon>rosids</taxon>
        <taxon>malvids</taxon>
        <taxon>Malvales</taxon>
        <taxon>Dipterocarpaceae</taxon>
        <taxon>Rubroshorea</taxon>
    </lineage>
</organism>